<name>A0A2U1E3X5_9FIRM</name>
<protein>
    <submittedName>
        <fullName evidence="4">Nitroreductase</fullName>
    </submittedName>
</protein>
<comment type="caution">
    <text evidence="4">The sequence shown here is derived from an EMBL/GenBank/DDBJ whole genome shotgun (WGS) entry which is preliminary data.</text>
</comment>
<dbReference type="CDD" id="cd02137">
    <property type="entry name" value="MhqN-like"/>
    <property type="match status" value="1"/>
</dbReference>
<dbReference type="InterPro" id="IPR000415">
    <property type="entry name" value="Nitroreductase-like"/>
</dbReference>
<organism evidence="4 5">
    <name type="scientific">Ezakiella coagulans</name>
    <dbReference type="NCBI Taxonomy" id="46507"/>
    <lineage>
        <taxon>Bacteria</taxon>
        <taxon>Bacillati</taxon>
        <taxon>Bacillota</taxon>
        <taxon>Tissierellia</taxon>
        <taxon>Ezakiella</taxon>
    </lineage>
</organism>
<evidence type="ECO:0000256" key="2">
    <source>
        <dbReference type="ARBA" id="ARBA00023002"/>
    </source>
</evidence>
<sequence>MRNNDFKDIVFNRHSIKSFDANYKIPREEMLEILQEATQAPSSVNLQPWRFVVVESDEGKEKLRPLVKFNTRQNDTSSAMILIFGDMKCYEKADEIYSEAVRRGYMPQEIKERAMGFFLPAYKSFSRQKMNDVVKIDSSLMAMQLQFVARAHGYDTNVIGGFEEDIIAKEFGLDPERYVPVMIIAIGKADYEYHESVRLDVKDISKFV</sequence>
<dbReference type="RefSeq" id="WP_116480063.1">
    <property type="nucleotide sequence ID" value="NZ_QEKV01000004.1"/>
</dbReference>
<dbReference type="PANTHER" id="PTHR43673:SF10">
    <property type="entry name" value="NADH DEHYDROGENASE_NAD(P)H NITROREDUCTASE XCC3605-RELATED"/>
    <property type="match status" value="1"/>
</dbReference>
<dbReference type="EMBL" id="QEKV01000004">
    <property type="protein sequence ID" value="PVY94654.1"/>
    <property type="molecule type" value="Genomic_DNA"/>
</dbReference>
<evidence type="ECO:0000313" key="5">
    <source>
        <dbReference type="Proteomes" id="UP000245793"/>
    </source>
</evidence>
<evidence type="ECO:0000313" key="4">
    <source>
        <dbReference type="EMBL" id="PVY94654.1"/>
    </source>
</evidence>
<gene>
    <name evidence="4" type="ORF">C7381_104160</name>
</gene>
<dbReference type="PANTHER" id="PTHR43673">
    <property type="entry name" value="NAD(P)H NITROREDUCTASE YDGI-RELATED"/>
    <property type="match status" value="1"/>
</dbReference>
<keyword evidence="5" id="KW-1185">Reference proteome</keyword>
<evidence type="ECO:0000256" key="1">
    <source>
        <dbReference type="ARBA" id="ARBA00007118"/>
    </source>
</evidence>
<dbReference type="Proteomes" id="UP000245793">
    <property type="component" value="Unassembled WGS sequence"/>
</dbReference>
<feature type="domain" description="Nitroreductase" evidence="3">
    <location>
        <begin position="12"/>
        <end position="188"/>
    </location>
</feature>
<dbReference type="InterPro" id="IPR029479">
    <property type="entry name" value="Nitroreductase"/>
</dbReference>
<dbReference type="GO" id="GO:0016491">
    <property type="term" value="F:oxidoreductase activity"/>
    <property type="evidence" value="ECO:0007669"/>
    <property type="project" value="UniProtKB-KW"/>
</dbReference>
<keyword evidence="2" id="KW-0560">Oxidoreductase</keyword>
<dbReference type="AlphaFoldDB" id="A0A2U1E3X5"/>
<dbReference type="Gene3D" id="3.40.109.10">
    <property type="entry name" value="NADH Oxidase"/>
    <property type="match status" value="1"/>
</dbReference>
<reference evidence="4 5" key="1">
    <citation type="submission" date="2018-04" db="EMBL/GenBank/DDBJ databases">
        <title>Genomic Encyclopedia of Type Strains, Phase IV (KMG-IV): sequencing the most valuable type-strain genomes for metagenomic binning, comparative biology and taxonomic classification.</title>
        <authorList>
            <person name="Goeker M."/>
        </authorList>
    </citation>
    <scope>NUCLEOTIDE SEQUENCE [LARGE SCALE GENOMIC DNA]</scope>
    <source>
        <strain evidence="4 5">DSM 20705</strain>
    </source>
</reference>
<dbReference type="SUPFAM" id="SSF55469">
    <property type="entry name" value="FMN-dependent nitroreductase-like"/>
    <property type="match status" value="1"/>
</dbReference>
<accession>A0A2U1E3X5</accession>
<evidence type="ECO:0000259" key="3">
    <source>
        <dbReference type="Pfam" id="PF00881"/>
    </source>
</evidence>
<comment type="similarity">
    <text evidence="1">Belongs to the nitroreductase family.</text>
</comment>
<proteinExistence type="inferred from homology"/>
<dbReference type="Pfam" id="PF00881">
    <property type="entry name" value="Nitroreductase"/>
    <property type="match status" value="1"/>
</dbReference>